<dbReference type="PANTHER" id="PTHR31527">
    <property type="entry name" value="RE64534P"/>
    <property type="match status" value="1"/>
</dbReference>
<evidence type="ECO:0000259" key="1">
    <source>
        <dbReference type="Pfam" id="PF09347"/>
    </source>
</evidence>
<keyword evidence="3" id="KW-1185">Reference proteome</keyword>
<dbReference type="Pfam" id="PF09347">
    <property type="entry name" value="DUF1989"/>
    <property type="match status" value="1"/>
</dbReference>
<accession>A0A1W5ZQV6</accession>
<evidence type="ECO:0000313" key="2">
    <source>
        <dbReference type="EMBL" id="ARI75668.1"/>
    </source>
</evidence>
<dbReference type="RefSeq" id="WP_085027426.1">
    <property type="nucleotide sequence ID" value="NZ_CP020772.1"/>
</dbReference>
<dbReference type="EMBL" id="CP020772">
    <property type="protein sequence ID" value="ARI75668.1"/>
    <property type="molecule type" value="Genomic_DNA"/>
</dbReference>
<proteinExistence type="predicted"/>
<sequence>MENLWNLTLGSGAKWSGIISKGKLIRIRALEDGANLSGLLFNAGNLTESYNMPDTLKAQHTSRLTRGNVLMSDNGRAMASIVEDDLDWHDPIGGYTTRQLTDEKYGKTTFQENQNEWFRSGEENLAMELMRNGLQFRDMVPVFNLFSKIKVDEFGDMHFIEGHCKQGDTVTLRTEMDVVLLLSNTPNPHDPRKDYPSVPVEIEVLPAESVKEDDYCVNYRPENKRAFENTWDYYKLVTQ</sequence>
<evidence type="ECO:0000313" key="3">
    <source>
        <dbReference type="Proteomes" id="UP000192527"/>
    </source>
</evidence>
<dbReference type="InterPro" id="IPR017792">
    <property type="entry name" value="UAAP1"/>
</dbReference>
<gene>
    <name evidence="2" type="ORF">HM131_01980</name>
</gene>
<dbReference type="Proteomes" id="UP000192527">
    <property type="component" value="Chromosome"/>
</dbReference>
<dbReference type="InterPro" id="IPR018959">
    <property type="entry name" value="DUF1989"/>
</dbReference>
<organism evidence="2 3">
    <name type="scientific">Halobacillus mangrovi</name>
    <dbReference type="NCBI Taxonomy" id="402384"/>
    <lineage>
        <taxon>Bacteria</taxon>
        <taxon>Bacillati</taxon>
        <taxon>Bacillota</taxon>
        <taxon>Bacilli</taxon>
        <taxon>Bacillales</taxon>
        <taxon>Bacillaceae</taxon>
        <taxon>Halobacillus</taxon>
    </lineage>
</organism>
<feature type="domain" description="DUF1989" evidence="1">
    <location>
        <begin position="9"/>
        <end position="179"/>
    </location>
</feature>
<dbReference type="NCBIfam" id="TIGR03425">
    <property type="entry name" value="urea_degr_2"/>
    <property type="match status" value="1"/>
</dbReference>
<dbReference type="STRING" id="402384.HM131_01980"/>
<dbReference type="KEGG" id="hmn:HM131_01980"/>
<dbReference type="AlphaFoldDB" id="A0A1W5ZQV6"/>
<dbReference type="OrthoDB" id="9772660at2"/>
<dbReference type="PANTHER" id="PTHR31527:SF0">
    <property type="entry name" value="RE64534P"/>
    <property type="match status" value="1"/>
</dbReference>
<reference evidence="2 3" key="1">
    <citation type="submission" date="2017-04" db="EMBL/GenBank/DDBJ databases">
        <title>The whole genome sequencing and assembly of Halobacillus mangrovi strain.</title>
        <authorList>
            <person name="Lee S.-J."/>
            <person name="Park M.-K."/>
            <person name="Kim J.-Y."/>
            <person name="Lee Y.-J."/>
            <person name="Yi H."/>
            <person name="Bahn Y.-S."/>
            <person name="Kim J.F."/>
            <person name="Lee D.-W."/>
        </authorList>
    </citation>
    <scope>NUCLEOTIDE SEQUENCE [LARGE SCALE GENOMIC DNA]</scope>
    <source>
        <strain evidence="2 3">KTB 131</strain>
    </source>
</reference>
<protein>
    <submittedName>
        <fullName evidence="2">Urea carboxylase</fullName>
    </submittedName>
</protein>
<name>A0A1W5ZQV6_9BACI</name>